<dbReference type="Gene3D" id="1.25.40.10">
    <property type="entry name" value="Tetratricopeptide repeat domain"/>
    <property type="match status" value="3"/>
</dbReference>
<dbReference type="InterPro" id="IPR011990">
    <property type="entry name" value="TPR-like_helical_dom_sf"/>
</dbReference>
<feature type="coiled-coil region" evidence="1">
    <location>
        <begin position="401"/>
        <end position="428"/>
    </location>
</feature>
<organism evidence="2 3">
    <name type="scientific">Larkinella bovis</name>
    <dbReference type="NCBI Taxonomy" id="683041"/>
    <lineage>
        <taxon>Bacteria</taxon>
        <taxon>Pseudomonadati</taxon>
        <taxon>Bacteroidota</taxon>
        <taxon>Cytophagia</taxon>
        <taxon>Cytophagales</taxon>
        <taxon>Spirosomataceae</taxon>
        <taxon>Larkinella</taxon>
    </lineage>
</organism>
<keyword evidence="3" id="KW-1185">Reference proteome</keyword>
<protein>
    <recommendedName>
        <fullName evidence="4">Tetratricopeptide repeat protein</fullName>
    </recommendedName>
</protein>
<dbReference type="Proteomes" id="UP001596106">
    <property type="component" value="Unassembled WGS sequence"/>
</dbReference>
<accession>A0ABW0I4X3</accession>
<evidence type="ECO:0000313" key="3">
    <source>
        <dbReference type="Proteomes" id="UP001596106"/>
    </source>
</evidence>
<comment type="caution">
    <text evidence="2">The sequence shown here is derived from an EMBL/GenBank/DDBJ whole genome shotgun (WGS) entry which is preliminary data.</text>
</comment>
<dbReference type="EMBL" id="JBHSMA010000001">
    <property type="protein sequence ID" value="MFC5408566.1"/>
    <property type="molecule type" value="Genomic_DNA"/>
</dbReference>
<gene>
    <name evidence="2" type="ORF">ACFPMF_04560</name>
</gene>
<sequence>MKRLHVHSLLPALLIALLVGEYSSSDKQPATEAVLVGPELPAAPICGFTHVGGVPSQLLAQPVALRANVGQFPTPTSTKNPKAQAYFEQGMAYLHGYSLVEAARSFHEALKHDSTLVMAHVGLSRVYLQLEDHPAALKAAEKAKALSDYASEREKAHVELRFAQLKAVDSLSNQKLLNDYRNKVYTAVRKFPTDPELWLLSGNSYEKFATGRGQGSTTGSIAIYEKILQFAPNHPAAHHYLIHAYEGMTDYVKALEHGKAYARLAPNLAHALHMYAHDLMKTGNVDQAIAEMKRTDAIERNLYASENYDAMYDWHHIHNISLLALSYQYQGRIQEAEQLVKERFAIQRPINLERTFYNKMGYPTLLIQQNRDAEALPIADEMTRGKTPGERVIGHYLLGMIALKKNQLESAKASLKAAQTELVEAKKIAQTDWLNAWLDPHPKFLAALIGLHDPASREKGLADIRKFQASARDQTGPDPWIEALFQLEMIAQVAYQLKLNDFAEEATKVLAAHDPYYPGTHFALARIAELKGDKPTAERERQLARQGWSKADAVFLAQNFPKNK</sequence>
<evidence type="ECO:0008006" key="4">
    <source>
        <dbReference type="Google" id="ProtNLM"/>
    </source>
</evidence>
<keyword evidence="1" id="KW-0175">Coiled coil</keyword>
<reference evidence="3" key="1">
    <citation type="journal article" date="2019" name="Int. J. Syst. Evol. Microbiol.">
        <title>The Global Catalogue of Microorganisms (GCM) 10K type strain sequencing project: providing services to taxonomists for standard genome sequencing and annotation.</title>
        <authorList>
            <consortium name="The Broad Institute Genomics Platform"/>
            <consortium name="The Broad Institute Genome Sequencing Center for Infectious Disease"/>
            <person name="Wu L."/>
            <person name="Ma J."/>
        </authorList>
    </citation>
    <scope>NUCLEOTIDE SEQUENCE [LARGE SCALE GENOMIC DNA]</scope>
    <source>
        <strain evidence="3">CCUG 55250</strain>
    </source>
</reference>
<dbReference type="Pfam" id="PF13181">
    <property type="entry name" value="TPR_8"/>
    <property type="match status" value="1"/>
</dbReference>
<dbReference type="RefSeq" id="WP_379841567.1">
    <property type="nucleotide sequence ID" value="NZ_JBHSMA010000001.1"/>
</dbReference>
<dbReference type="PANTHER" id="PTHR45588">
    <property type="entry name" value="TPR DOMAIN-CONTAINING PROTEIN"/>
    <property type="match status" value="1"/>
</dbReference>
<proteinExistence type="predicted"/>
<name>A0ABW0I4X3_9BACT</name>
<evidence type="ECO:0000256" key="1">
    <source>
        <dbReference type="SAM" id="Coils"/>
    </source>
</evidence>
<dbReference type="SMART" id="SM00028">
    <property type="entry name" value="TPR"/>
    <property type="match status" value="5"/>
</dbReference>
<dbReference type="PANTHER" id="PTHR45588:SF1">
    <property type="entry name" value="WW DOMAIN-CONTAINING PROTEIN"/>
    <property type="match status" value="1"/>
</dbReference>
<dbReference type="SUPFAM" id="SSF48452">
    <property type="entry name" value="TPR-like"/>
    <property type="match status" value="1"/>
</dbReference>
<dbReference type="InterPro" id="IPR019734">
    <property type="entry name" value="TPR_rpt"/>
</dbReference>
<evidence type="ECO:0000313" key="2">
    <source>
        <dbReference type="EMBL" id="MFC5408566.1"/>
    </source>
</evidence>